<keyword evidence="3" id="KW-1185">Reference proteome</keyword>
<evidence type="ECO:0008006" key="4">
    <source>
        <dbReference type="Google" id="ProtNLM"/>
    </source>
</evidence>
<gene>
    <name evidence="2" type="ORF">VSVS05_04293</name>
</gene>
<keyword evidence="1" id="KW-0732">Signal</keyword>
<organism evidence="2 3">
    <name type="scientific">Vibrio scophthalmi</name>
    <dbReference type="NCBI Taxonomy" id="45658"/>
    <lineage>
        <taxon>Bacteria</taxon>
        <taxon>Pseudomonadati</taxon>
        <taxon>Pseudomonadota</taxon>
        <taxon>Gammaproteobacteria</taxon>
        <taxon>Vibrionales</taxon>
        <taxon>Vibrionaceae</taxon>
        <taxon>Vibrio</taxon>
    </lineage>
</organism>
<dbReference type="InterPro" id="IPR032811">
    <property type="entry name" value="Put_conjugal_transfer"/>
</dbReference>
<feature type="chain" id="PRO_5008885763" description="Conjugal transfer protein TraF" evidence="1">
    <location>
        <begin position="22"/>
        <end position="387"/>
    </location>
</feature>
<dbReference type="Proteomes" id="UP000092528">
    <property type="component" value="Chromosome 2"/>
</dbReference>
<dbReference type="Gene3D" id="2.40.160.60">
    <property type="entry name" value="Outer membrane protein transport protein (OMPP1/FadL/TodX)"/>
    <property type="match status" value="1"/>
</dbReference>
<proteinExistence type="predicted"/>
<accession>A0A1C7FJX9</accession>
<protein>
    <recommendedName>
        <fullName evidence="4">Conjugal transfer protein TraF</fullName>
    </recommendedName>
</protein>
<feature type="signal peptide" evidence="1">
    <location>
        <begin position="1"/>
        <end position="21"/>
    </location>
</feature>
<dbReference type="PATRIC" id="fig|45658.7.peg.4273"/>
<name>A0A1C7FJX9_9VIBR</name>
<dbReference type="EMBL" id="CP016415">
    <property type="protein sequence ID" value="ANU39329.1"/>
    <property type="molecule type" value="Genomic_DNA"/>
</dbReference>
<dbReference type="RefSeq" id="WP_065546794.1">
    <property type="nucleotide sequence ID" value="NZ_CP016415.1"/>
</dbReference>
<dbReference type="Pfam" id="PF13729">
    <property type="entry name" value="TraF_2"/>
    <property type="match status" value="1"/>
</dbReference>
<dbReference type="STRING" id="45658.VSVS12_03512"/>
<evidence type="ECO:0000256" key="1">
    <source>
        <dbReference type="SAM" id="SignalP"/>
    </source>
</evidence>
<sequence>MKKTTLAVVCALGTISTSSIAATQMADARSNGMGNTGVVSADYLLAPFHNPALGALHRDNDDVGILFPAFGLTAHDQDETIQTIDDAQDLYDRYGDFTGATPSDAAELNKFMDELEGNAPVAVTAGLNFAVAIPTRAVSVNLFGGGYTEVIAATMITPDKGDSADQVKQRYDESKFAMVAFGVTEVGLSFAKSFELGDQNIAFGISPKYQNLLTYSQVDFIDNFDLDDYDKSERSKTAFNVDLGMAWHSGPLRAGLAMKNLFAQEIETEVLDATIGRYTYELNPQATIGLGYAGEYLAASVDFDLTKQKRFKELNDDTQFLRFGVEGNAWGWAQLRAGYEMDLEDTLDDSITAGIGISPFDAVSFDIAGSYAGENQFGASANLAFTF</sequence>
<evidence type="ECO:0000313" key="3">
    <source>
        <dbReference type="Proteomes" id="UP000092528"/>
    </source>
</evidence>
<evidence type="ECO:0000313" key="2">
    <source>
        <dbReference type="EMBL" id="ANU39329.1"/>
    </source>
</evidence>
<dbReference type="AlphaFoldDB" id="A0A1C7FJX9"/>
<reference evidence="2 3" key="1">
    <citation type="submission" date="2016-07" db="EMBL/GenBank/DDBJ databases">
        <title>Genome sequencing of Vibrio scophthalmi strain VS-05, an isolated from Paralichthys olivaceus.</title>
        <authorList>
            <person name="Han H.-J."/>
        </authorList>
    </citation>
    <scope>NUCLEOTIDE SEQUENCE [LARGE SCALE GENOMIC DNA]</scope>
    <source>
        <strain evidence="2 3">VS-05</strain>
    </source>
</reference>
<dbReference type="GeneID" id="96874493"/>